<feature type="region of interest" description="Disordered" evidence="3">
    <location>
        <begin position="184"/>
        <end position="213"/>
    </location>
</feature>
<dbReference type="PROSITE" id="PS50048">
    <property type="entry name" value="ZN2_CY6_FUNGAL_2"/>
    <property type="match status" value="1"/>
</dbReference>
<dbReference type="InterPro" id="IPR036864">
    <property type="entry name" value="Zn2-C6_fun-type_DNA-bd_sf"/>
</dbReference>
<comment type="subcellular location">
    <subcellularLocation>
        <location evidence="1">Nucleus</location>
    </subcellularLocation>
</comment>
<dbReference type="OrthoDB" id="5419315at2759"/>
<protein>
    <recommendedName>
        <fullName evidence="4">Zn(2)-C6 fungal-type domain-containing protein</fullName>
    </recommendedName>
</protein>
<dbReference type="GO" id="GO:0005634">
    <property type="term" value="C:nucleus"/>
    <property type="evidence" value="ECO:0007669"/>
    <property type="project" value="UniProtKB-SubCell"/>
</dbReference>
<gene>
    <name evidence="5" type="ORF">BCR35DRAFT_304188</name>
</gene>
<dbReference type="GO" id="GO:0000981">
    <property type="term" value="F:DNA-binding transcription factor activity, RNA polymerase II-specific"/>
    <property type="evidence" value="ECO:0007669"/>
    <property type="project" value="InterPro"/>
</dbReference>
<proteinExistence type="predicted"/>
<dbReference type="STRING" id="106004.A0A1Y2F9R9"/>
<feature type="compositionally biased region" description="Basic residues" evidence="3">
    <location>
        <begin position="12"/>
        <end position="22"/>
    </location>
</feature>
<evidence type="ECO:0000256" key="2">
    <source>
        <dbReference type="ARBA" id="ARBA00023242"/>
    </source>
</evidence>
<sequence length="635" mass="68533">MEEPEANGSTRPVHRRSRRGCRTCRIRRKKCPETYDEAGVCGRCAAAGLHCDRSSAPASRLPPSRDNSANSTTSTTSSATSASTSTSPPPAPGLNTTGPWPSYSSTDSMTTPTSTSFLDGHFVFVPRVGDPSQPASTLAAPFCNSPPRMESPPLPEPSYAAPLPPVYRPYPPITSTAPLPLPVALPAPSSAPSTNGSAAAPPARRPPPRRTTTIGKELSCSLWEWRMLEMAGGRNFANGGGGKVDVASSSDELYDLGAAKSLCEEVDDGLIISMPEHVRRRLRVKLVQVMFGNNCTTFAALAMATSMRAKISPVEGTADGLALRAQSYYQRAMEGLQAQPDLPMEVRLVALLDVAIFSMEQHGAAAGYPAYSLVDLLLGNVMGPLPIPYTALYSEHCNLLLRYFALVDILRAIGSDRRTFFSYPDPTPYSLPSVLVEGELVDGEGEFMRGAPVFLLLTMAATCNLAQDEPLMDPTHFLEQAKTIERAIEGWRWTGGSVFGNDEKDGFLEATREMWRHAALINLRTIVFHLGPLHTSIRNSVKQIISLGSGGPGVVGLPAGGVRERACPWFLASTVALEFADREVCRSALSLGLPMRLARDRLEAAERLWALVDGCGFPIDWRKALAAEGRYIAWM</sequence>
<evidence type="ECO:0000313" key="5">
    <source>
        <dbReference type="EMBL" id="ORY80658.1"/>
    </source>
</evidence>
<reference evidence="5 6" key="1">
    <citation type="submission" date="2016-07" db="EMBL/GenBank/DDBJ databases">
        <title>Pervasive Adenine N6-methylation of Active Genes in Fungi.</title>
        <authorList>
            <consortium name="DOE Joint Genome Institute"/>
            <person name="Mondo S.J."/>
            <person name="Dannebaum R.O."/>
            <person name="Kuo R.C."/>
            <person name="Labutti K."/>
            <person name="Haridas S."/>
            <person name="Kuo A."/>
            <person name="Salamov A."/>
            <person name="Ahrendt S.R."/>
            <person name="Lipzen A."/>
            <person name="Sullivan W."/>
            <person name="Andreopoulos W.B."/>
            <person name="Clum A."/>
            <person name="Lindquist E."/>
            <person name="Daum C."/>
            <person name="Ramamoorthy G.K."/>
            <person name="Gryganskyi A."/>
            <person name="Culley D."/>
            <person name="Magnuson J.K."/>
            <person name="James T.Y."/>
            <person name="O'Malley M.A."/>
            <person name="Stajich J.E."/>
            <person name="Spatafora J.W."/>
            <person name="Visel A."/>
            <person name="Grigoriev I.V."/>
        </authorList>
    </citation>
    <scope>NUCLEOTIDE SEQUENCE [LARGE SCALE GENOMIC DNA]</scope>
    <source>
        <strain evidence="5 6">62-1032</strain>
    </source>
</reference>
<name>A0A1Y2F9R9_9BASI</name>
<dbReference type="InParanoid" id="A0A1Y2F9R9"/>
<keyword evidence="2" id="KW-0539">Nucleus</keyword>
<feature type="compositionally biased region" description="Low complexity" evidence="3">
    <location>
        <begin position="102"/>
        <end position="111"/>
    </location>
</feature>
<dbReference type="Proteomes" id="UP000193467">
    <property type="component" value="Unassembled WGS sequence"/>
</dbReference>
<feature type="domain" description="Zn(2)-C6 fungal-type" evidence="4">
    <location>
        <begin position="20"/>
        <end position="51"/>
    </location>
</feature>
<evidence type="ECO:0000313" key="6">
    <source>
        <dbReference type="Proteomes" id="UP000193467"/>
    </source>
</evidence>
<evidence type="ECO:0000259" key="4">
    <source>
        <dbReference type="PROSITE" id="PS50048"/>
    </source>
</evidence>
<dbReference type="PANTHER" id="PTHR37534">
    <property type="entry name" value="TRANSCRIPTIONAL ACTIVATOR PROTEIN UGA3"/>
    <property type="match status" value="1"/>
</dbReference>
<keyword evidence="6" id="KW-1185">Reference proteome</keyword>
<dbReference type="AlphaFoldDB" id="A0A1Y2F9R9"/>
<dbReference type="PROSITE" id="PS00463">
    <property type="entry name" value="ZN2_CY6_FUNGAL_1"/>
    <property type="match status" value="1"/>
</dbReference>
<comment type="caution">
    <text evidence="5">The sequence shown here is derived from an EMBL/GenBank/DDBJ whole genome shotgun (WGS) entry which is preliminary data.</text>
</comment>
<evidence type="ECO:0000256" key="1">
    <source>
        <dbReference type="ARBA" id="ARBA00004123"/>
    </source>
</evidence>
<organism evidence="5 6">
    <name type="scientific">Leucosporidium creatinivorum</name>
    <dbReference type="NCBI Taxonomy" id="106004"/>
    <lineage>
        <taxon>Eukaryota</taxon>
        <taxon>Fungi</taxon>
        <taxon>Dikarya</taxon>
        <taxon>Basidiomycota</taxon>
        <taxon>Pucciniomycotina</taxon>
        <taxon>Microbotryomycetes</taxon>
        <taxon>Leucosporidiales</taxon>
        <taxon>Leucosporidium</taxon>
    </lineage>
</organism>
<dbReference type="SMART" id="SM00066">
    <property type="entry name" value="GAL4"/>
    <property type="match status" value="1"/>
</dbReference>
<feature type="region of interest" description="Disordered" evidence="3">
    <location>
        <begin position="133"/>
        <end position="156"/>
    </location>
</feature>
<evidence type="ECO:0000256" key="3">
    <source>
        <dbReference type="SAM" id="MobiDB-lite"/>
    </source>
</evidence>
<feature type="region of interest" description="Disordered" evidence="3">
    <location>
        <begin position="1"/>
        <end position="22"/>
    </location>
</feature>
<dbReference type="GO" id="GO:0008270">
    <property type="term" value="F:zinc ion binding"/>
    <property type="evidence" value="ECO:0007669"/>
    <property type="project" value="InterPro"/>
</dbReference>
<dbReference type="InterPro" id="IPR001138">
    <property type="entry name" value="Zn2Cys6_DnaBD"/>
</dbReference>
<dbReference type="EMBL" id="MCGR01000024">
    <property type="protein sequence ID" value="ORY80658.1"/>
    <property type="molecule type" value="Genomic_DNA"/>
</dbReference>
<accession>A0A1Y2F9R9</accession>
<dbReference type="PANTHER" id="PTHR37534:SF46">
    <property type="entry name" value="ZN(II)2CYS6 TRANSCRIPTION FACTOR (EUROFUNG)"/>
    <property type="match status" value="1"/>
</dbReference>
<dbReference type="InterPro" id="IPR021858">
    <property type="entry name" value="Fun_TF"/>
</dbReference>
<dbReference type="Pfam" id="PF11951">
    <property type="entry name" value="Fungal_trans_2"/>
    <property type="match status" value="1"/>
</dbReference>
<dbReference type="SUPFAM" id="SSF57701">
    <property type="entry name" value="Zn2/Cys6 DNA-binding domain"/>
    <property type="match status" value="1"/>
</dbReference>
<dbReference type="Pfam" id="PF00172">
    <property type="entry name" value="Zn_clus"/>
    <property type="match status" value="1"/>
</dbReference>
<feature type="compositionally biased region" description="Low complexity" evidence="3">
    <location>
        <begin position="54"/>
        <end position="86"/>
    </location>
</feature>
<feature type="compositionally biased region" description="Low complexity" evidence="3">
    <location>
        <begin position="186"/>
        <end position="202"/>
    </location>
</feature>
<dbReference type="CDD" id="cd00067">
    <property type="entry name" value="GAL4"/>
    <property type="match status" value="1"/>
</dbReference>
<feature type="region of interest" description="Disordered" evidence="3">
    <location>
        <begin position="52"/>
        <end position="111"/>
    </location>
</feature>